<evidence type="ECO:0000256" key="3">
    <source>
        <dbReference type="ARBA" id="ARBA00022448"/>
    </source>
</evidence>
<dbReference type="Gene3D" id="1.20.1250.20">
    <property type="entry name" value="MFS general substrate transporter like domains"/>
    <property type="match status" value="1"/>
</dbReference>
<reference evidence="13 14" key="1">
    <citation type="submission" date="2016-11" db="EMBL/GenBank/DDBJ databases">
        <authorList>
            <person name="Jaros S."/>
            <person name="Januszkiewicz K."/>
            <person name="Wedrychowicz H."/>
        </authorList>
    </citation>
    <scope>NUCLEOTIDE SEQUENCE [LARGE SCALE GENOMIC DNA]</scope>
</reference>
<evidence type="ECO:0000256" key="5">
    <source>
        <dbReference type="ARBA" id="ARBA00022692"/>
    </source>
</evidence>
<dbReference type="NCBIfam" id="TIGR00879">
    <property type="entry name" value="SP"/>
    <property type="match status" value="1"/>
</dbReference>
<dbReference type="Proteomes" id="UP000249464">
    <property type="component" value="Unassembled WGS sequence"/>
</dbReference>
<proteinExistence type="inferred from homology"/>
<keyword evidence="7 11" id="KW-0472">Membrane</keyword>
<dbReference type="InterPro" id="IPR036259">
    <property type="entry name" value="MFS_trans_sf"/>
</dbReference>
<dbReference type="EMBL" id="FQNC01000083">
    <property type="protein sequence ID" value="SGZ20417.1"/>
    <property type="molecule type" value="Genomic_DNA"/>
</dbReference>
<evidence type="ECO:0000313" key="14">
    <source>
        <dbReference type="Proteomes" id="UP000249464"/>
    </source>
</evidence>
<evidence type="ECO:0000313" key="13">
    <source>
        <dbReference type="EMBL" id="SGZ20417.1"/>
    </source>
</evidence>
<dbReference type="InterPro" id="IPR020846">
    <property type="entry name" value="MFS_dom"/>
</dbReference>
<evidence type="ECO:0000256" key="8">
    <source>
        <dbReference type="ARBA" id="ARBA00026248"/>
    </source>
</evidence>
<dbReference type="GO" id="GO:0005351">
    <property type="term" value="F:carbohydrate:proton symporter activity"/>
    <property type="evidence" value="ECO:0007669"/>
    <property type="project" value="TreeGrafter"/>
</dbReference>
<evidence type="ECO:0000256" key="6">
    <source>
        <dbReference type="ARBA" id="ARBA00022989"/>
    </source>
</evidence>
<dbReference type="InterPro" id="IPR005829">
    <property type="entry name" value="Sugar_transporter_CS"/>
</dbReference>
<keyword evidence="14" id="KW-1185">Reference proteome</keyword>
<feature type="transmembrane region" description="Helical" evidence="11">
    <location>
        <begin position="406"/>
        <end position="424"/>
    </location>
</feature>
<dbReference type="AlphaFoldDB" id="A0A2X0NCW0"/>
<feature type="transmembrane region" description="Helical" evidence="11">
    <location>
        <begin position="185"/>
        <end position="204"/>
    </location>
</feature>
<evidence type="ECO:0000256" key="1">
    <source>
        <dbReference type="ARBA" id="ARBA00004141"/>
    </source>
</evidence>
<sequence length="598" mass="66442">MPISSTTNHDFDKSVSTGMVDASQVHKTVVPERRSPVLASSREHTWAMSLLADYFDIVRALLHSPQMLENVSTNLGETTVNDAAETAIKERQMTMFQAIKAYPYACAWSMLFSTAIIMEGFDFTMIFSFYALPAFQKKFGVPIGGGKYVITPAWQTGLSNGAQVGSILGLMVNGWACDRFGYKKTICTSLVLITCFIFITFFSVSLPMLLVGEMLCGIPWGVFQTLTTAYAAEVCPAPLRPYLTTYVNLCWVMGQFISSGVLKGVSGMNENDQWAYRIPFALQWIWPLPILVGAIFAPESPWWLVRQGRLADAANSLTRLGSLSAEGFVDVDAKINQMIFTNEMEREINAGTTYFDCFKGTNLRRTEIVCMVWMIQTLAGSGFIGYSTTFFERAGLSSSNAFSLSLGNYALGAVGTISSWWTMQWFGRRDLYMWGLLAMSIVLFGVGGSGFGKSSGASWASGALIVVYSFLYQFTVGPVCYCLVAEIPSTRLRAKSVVLARTSYNIIGIINNIIFPRMLSPLSWNWNAKAGFFWGASCLLCTIWCFFRLPEPKGRSYLELDIMFEDRISARHFKTTAVDVRAHARSDEKHYEPMGGVH</sequence>
<dbReference type="PROSITE" id="PS00217">
    <property type="entry name" value="SUGAR_TRANSPORT_2"/>
    <property type="match status" value="1"/>
</dbReference>
<evidence type="ECO:0000256" key="9">
    <source>
        <dbReference type="ARBA" id="ARBA00049119"/>
    </source>
</evidence>
<evidence type="ECO:0000259" key="12">
    <source>
        <dbReference type="PROSITE" id="PS50850"/>
    </source>
</evidence>
<dbReference type="GO" id="GO:0000023">
    <property type="term" value="P:maltose metabolic process"/>
    <property type="evidence" value="ECO:0007669"/>
    <property type="project" value="UniProtKB-KW"/>
</dbReference>
<dbReference type="PANTHER" id="PTHR48022">
    <property type="entry name" value="PLASTIDIC GLUCOSE TRANSPORTER 4"/>
    <property type="match status" value="1"/>
</dbReference>
<dbReference type="PROSITE" id="PS50850">
    <property type="entry name" value="MFS"/>
    <property type="match status" value="1"/>
</dbReference>
<comment type="similarity">
    <text evidence="2 10">Belongs to the major facilitator superfamily. Sugar transporter (TC 2.A.1.1) family.</text>
</comment>
<keyword evidence="3 10" id="KW-0813">Transport</keyword>
<feature type="transmembrane region" description="Helical" evidence="11">
    <location>
        <begin position="496"/>
        <end position="514"/>
    </location>
</feature>
<feature type="transmembrane region" description="Helical" evidence="11">
    <location>
        <begin position="526"/>
        <end position="547"/>
    </location>
</feature>
<dbReference type="FunFam" id="1.20.1250.20:FF:000254">
    <property type="entry name" value="MAL31p Maltose permease"/>
    <property type="match status" value="1"/>
</dbReference>
<dbReference type="GO" id="GO:0016020">
    <property type="term" value="C:membrane"/>
    <property type="evidence" value="ECO:0007669"/>
    <property type="project" value="UniProtKB-SubCell"/>
</dbReference>
<keyword evidence="6 11" id="KW-1133">Transmembrane helix</keyword>
<name>A0A2X0NCW0_9BASI</name>
<keyword evidence="4" id="KW-0762">Sugar transport</keyword>
<dbReference type="InterPro" id="IPR005828">
    <property type="entry name" value="MFS_sugar_transport-like"/>
</dbReference>
<feature type="transmembrane region" description="Helical" evidence="11">
    <location>
        <begin position="368"/>
        <end position="386"/>
    </location>
</feature>
<dbReference type="PANTHER" id="PTHR48022:SF5">
    <property type="entry name" value="ALPHA-GLUCOSIDES PERMEASE MPH2-RELATED"/>
    <property type="match status" value="1"/>
</dbReference>
<dbReference type="InterPro" id="IPR003663">
    <property type="entry name" value="Sugar/inositol_transpt"/>
</dbReference>
<comment type="subcellular location">
    <subcellularLocation>
        <location evidence="1">Membrane</location>
        <topology evidence="1">Multi-pass membrane protein</topology>
    </subcellularLocation>
</comment>
<evidence type="ECO:0000256" key="4">
    <source>
        <dbReference type="ARBA" id="ARBA00022597"/>
    </source>
</evidence>
<comment type="catalytic activity">
    <reaction evidence="9">
        <text>myo-inositol(out) + H(+)(out) = myo-inositol(in) + H(+)(in)</text>
        <dbReference type="Rhea" id="RHEA:60364"/>
        <dbReference type="ChEBI" id="CHEBI:15378"/>
        <dbReference type="ChEBI" id="CHEBI:17268"/>
    </reaction>
</comment>
<dbReference type="Pfam" id="PF00083">
    <property type="entry name" value="Sugar_tr"/>
    <property type="match status" value="1"/>
</dbReference>
<dbReference type="SUPFAM" id="SSF103473">
    <property type="entry name" value="MFS general substrate transporter"/>
    <property type="match status" value="1"/>
</dbReference>
<feature type="domain" description="Major facilitator superfamily (MFS) profile" evidence="12">
    <location>
        <begin position="108"/>
        <end position="553"/>
    </location>
</feature>
<evidence type="ECO:0000256" key="2">
    <source>
        <dbReference type="ARBA" id="ARBA00010992"/>
    </source>
</evidence>
<evidence type="ECO:0000256" key="11">
    <source>
        <dbReference type="SAM" id="Phobius"/>
    </source>
</evidence>
<evidence type="ECO:0000256" key="10">
    <source>
        <dbReference type="RuleBase" id="RU003346"/>
    </source>
</evidence>
<protein>
    <submittedName>
        <fullName evidence="13">BQ5605_C021g09274 protein</fullName>
    </submittedName>
</protein>
<gene>
    <name evidence="13" type="primary">BQ5605_C021g09274</name>
    <name evidence="13" type="ORF">BQ5605_C021G09274</name>
</gene>
<dbReference type="STRING" id="796604.A0A2X0NCW0"/>
<keyword evidence="8" id="KW-0462">Maltose metabolism</keyword>
<feature type="transmembrane region" description="Helical" evidence="11">
    <location>
        <begin position="431"/>
        <end position="451"/>
    </location>
</feature>
<feature type="transmembrane region" description="Helical" evidence="11">
    <location>
        <begin position="274"/>
        <end position="297"/>
    </location>
</feature>
<feature type="transmembrane region" description="Helical" evidence="11">
    <location>
        <begin position="101"/>
        <end position="132"/>
    </location>
</feature>
<organism evidence="13 14">
    <name type="scientific">Microbotryum silenes-dioicae</name>
    <dbReference type="NCBI Taxonomy" id="796604"/>
    <lineage>
        <taxon>Eukaryota</taxon>
        <taxon>Fungi</taxon>
        <taxon>Dikarya</taxon>
        <taxon>Basidiomycota</taxon>
        <taxon>Pucciniomycotina</taxon>
        <taxon>Microbotryomycetes</taxon>
        <taxon>Microbotryales</taxon>
        <taxon>Microbotryaceae</taxon>
        <taxon>Microbotryum</taxon>
    </lineage>
</organism>
<feature type="transmembrane region" description="Helical" evidence="11">
    <location>
        <begin position="463"/>
        <end position="484"/>
    </location>
</feature>
<evidence type="ECO:0000256" key="7">
    <source>
        <dbReference type="ARBA" id="ARBA00023136"/>
    </source>
</evidence>
<dbReference type="InterPro" id="IPR050360">
    <property type="entry name" value="MFS_Sugar_Transporters"/>
</dbReference>
<feature type="transmembrane region" description="Helical" evidence="11">
    <location>
        <begin position="152"/>
        <end position="173"/>
    </location>
</feature>
<keyword evidence="5 11" id="KW-0812">Transmembrane</keyword>
<accession>A0A2X0NCW0</accession>